<reference evidence="5" key="1">
    <citation type="journal article" date="2019" name="Int. J. Syst. Evol. Microbiol.">
        <title>The Global Catalogue of Microorganisms (GCM) 10K type strain sequencing project: providing services to taxonomists for standard genome sequencing and annotation.</title>
        <authorList>
            <consortium name="The Broad Institute Genomics Platform"/>
            <consortium name="The Broad Institute Genome Sequencing Center for Infectious Disease"/>
            <person name="Wu L."/>
            <person name="Ma J."/>
        </authorList>
    </citation>
    <scope>NUCLEOTIDE SEQUENCE [LARGE SCALE GENOMIC DNA]</scope>
    <source>
        <strain evidence="5">CCM 320</strain>
    </source>
</reference>
<organism evidence="4 5">
    <name type="scientific">Planomicrobium okeanokoites</name>
    <name type="common">Planococcus okeanokoites</name>
    <name type="synonym">Flavobacterium okeanokoites</name>
    <dbReference type="NCBI Taxonomy" id="244"/>
    <lineage>
        <taxon>Bacteria</taxon>
        <taxon>Bacillati</taxon>
        <taxon>Bacillota</taxon>
        <taxon>Bacilli</taxon>
        <taxon>Bacillales</taxon>
        <taxon>Caryophanaceae</taxon>
        <taxon>Planomicrobium</taxon>
    </lineage>
</organism>
<evidence type="ECO:0000256" key="2">
    <source>
        <dbReference type="ARBA" id="ARBA00022801"/>
    </source>
</evidence>
<dbReference type="Proteomes" id="UP001595625">
    <property type="component" value="Unassembled WGS sequence"/>
</dbReference>
<sequence>MKIRNSAKAVIIENGKILLTKNEDREGSFYLFPGGGQNHGETLTEALKRECLEEAGAGVDVKELLHMREYIGKNHEHASFDSAVHQIEYYFRCKPHRATLEYLPPTNPDSHQVGVVWLLIEELANYRIYPKAIVHPLQQLAKGIDSPIYLGDVN</sequence>
<dbReference type="PANTHER" id="PTHR43046">
    <property type="entry name" value="GDP-MANNOSE MANNOSYL HYDROLASE"/>
    <property type="match status" value="1"/>
</dbReference>
<feature type="domain" description="Nudix hydrolase" evidence="3">
    <location>
        <begin position="1"/>
        <end position="142"/>
    </location>
</feature>
<comment type="cofactor">
    <cofactor evidence="1">
        <name>Mg(2+)</name>
        <dbReference type="ChEBI" id="CHEBI:18420"/>
    </cofactor>
</comment>
<dbReference type="CDD" id="cd18880">
    <property type="entry name" value="NUDIX_ADPRase"/>
    <property type="match status" value="1"/>
</dbReference>
<comment type="caution">
    <text evidence="4">The sequence shown here is derived from an EMBL/GenBank/DDBJ whole genome shotgun (WGS) entry which is preliminary data.</text>
</comment>
<proteinExistence type="predicted"/>
<evidence type="ECO:0000256" key="1">
    <source>
        <dbReference type="ARBA" id="ARBA00001946"/>
    </source>
</evidence>
<evidence type="ECO:0000259" key="3">
    <source>
        <dbReference type="PROSITE" id="PS51462"/>
    </source>
</evidence>
<dbReference type="PANTHER" id="PTHR43046:SF14">
    <property type="entry name" value="MUTT_NUDIX FAMILY PROTEIN"/>
    <property type="match status" value="1"/>
</dbReference>
<evidence type="ECO:0000313" key="4">
    <source>
        <dbReference type="EMBL" id="MFC3211609.1"/>
    </source>
</evidence>
<dbReference type="EMBL" id="JBHRUJ010000016">
    <property type="protein sequence ID" value="MFC3211609.1"/>
    <property type="molecule type" value="Genomic_DNA"/>
</dbReference>
<dbReference type="InterPro" id="IPR015797">
    <property type="entry name" value="NUDIX_hydrolase-like_dom_sf"/>
</dbReference>
<dbReference type="Pfam" id="PF00293">
    <property type="entry name" value="NUDIX"/>
    <property type="match status" value="1"/>
</dbReference>
<dbReference type="RefSeq" id="WP_117312246.1">
    <property type="nucleotide sequence ID" value="NZ_JBHRUJ010000016.1"/>
</dbReference>
<evidence type="ECO:0000313" key="5">
    <source>
        <dbReference type="Proteomes" id="UP001595625"/>
    </source>
</evidence>
<dbReference type="InterPro" id="IPR000086">
    <property type="entry name" value="NUDIX_hydrolase_dom"/>
</dbReference>
<protein>
    <submittedName>
        <fullName evidence="4">NUDIX domain-containing protein</fullName>
    </submittedName>
</protein>
<name>A0ABV7KQX0_PLAOK</name>
<keyword evidence="5" id="KW-1185">Reference proteome</keyword>
<dbReference type="Gene3D" id="3.90.79.10">
    <property type="entry name" value="Nucleoside Triphosphate Pyrophosphohydrolase"/>
    <property type="match status" value="1"/>
</dbReference>
<keyword evidence="2" id="KW-0378">Hydrolase</keyword>
<dbReference type="PROSITE" id="PS51462">
    <property type="entry name" value="NUDIX"/>
    <property type="match status" value="1"/>
</dbReference>
<gene>
    <name evidence="4" type="ORF">ACFOEJ_11035</name>
</gene>
<accession>A0ABV7KQX0</accession>
<dbReference type="SUPFAM" id="SSF55811">
    <property type="entry name" value="Nudix"/>
    <property type="match status" value="1"/>
</dbReference>